<dbReference type="Proteomes" id="UP000198949">
    <property type="component" value="Unassembled WGS sequence"/>
</dbReference>
<protein>
    <submittedName>
        <fullName evidence="2">TIGR03086 family protein</fullName>
    </submittedName>
</protein>
<name>A0A1G6ZX94_9ACTN</name>
<dbReference type="RefSeq" id="WP_091038516.1">
    <property type="nucleotide sequence ID" value="NZ_FNAD01000012.1"/>
</dbReference>
<gene>
    <name evidence="2" type="ORF">SAMN05216270_11215</name>
</gene>
<dbReference type="InterPro" id="IPR017517">
    <property type="entry name" value="Maleyloyr_isom"/>
</dbReference>
<dbReference type="OrthoDB" id="5185819at2"/>
<dbReference type="Pfam" id="PF11716">
    <property type="entry name" value="MDMPI_N"/>
    <property type="match status" value="1"/>
</dbReference>
<keyword evidence="3" id="KW-1185">Reference proteome</keyword>
<dbReference type="SUPFAM" id="SSF109854">
    <property type="entry name" value="DinB/YfiT-like putative metalloenzymes"/>
    <property type="match status" value="1"/>
</dbReference>
<dbReference type="GO" id="GO:0046872">
    <property type="term" value="F:metal ion binding"/>
    <property type="evidence" value="ECO:0007669"/>
    <property type="project" value="InterPro"/>
</dbReference>
<dbReference type="EMBL" id="FNAD01000012">
    <property type="protein sequence ID" value="SDE07202.1"/>
    <property type="molecule type" value="Genomic_DNA"/>
</dbReference>
<sequence>MTDFKSTTDLVAGLIAGVDEAQLSGPTPCEEYTVGHLVNHMLGLTLAFTAAARGERGPHNDAPPETPPAVPPSDWRPLLEERLQILADAWAAPGAWEGDATAGGVTFPAAIMGLVGLNEVAIHGWDLARATGQDYRLDAATLEALVAFVGQDADDQAAREGIYGPALQVAADADAQDRLIALTGRDPVWRP</sequence>
<reference evidence="3" key="1">
    <citation type="submission" date="2016-10" db="EMBL/GenBank/DDBJ databases">
        <authorList>
            <person name="Varghese N."/>
            <person name="Submissions S."/>
        </authorList>
    </citation>
    <scope>NUCLEOTIDE SEQUENCE [LARGE SCALE GENOMIC DNA]</scope>
    <source>
        <strain evidence="3">CGMCC 4.3516</strain>
    </source>
</reference>
<dbReference type="InterPro" id="IPR024344">
    <property type="entry name" value="MDMPI_metal-binding"/>
</dbReference>
<dbReference type="STRING" id="58114.SAMN05216270_11215"/>
<dbReference type="InterPro" id="IPR034660">
    <property type="entry name" value="DinB/YfiT-like"/>
</dbReference>
<evidence type="ECO:0000313" key="2">
    <source>
        <dbReference type="EMBL" id="SDE07202.1"/>
    </source>
</evidence>
<dbReference type="AlphaFoldDB" id="A0A1G6ZX94"/>
<organism evidence="2 3">
    <name type="scientific">Glycomyces harbinensis</name>
    <dbReference type="NCBI Taxonomy" id="58114"/>
    <lineage>
        <taxon>Bacteria</taxon>
        <taxon>Bacillati</taxon>
        <taxon>Actinomycetota</taxon>
        <taxon>Actinomycetes</taxon>
        <taxon>Glycomycetales</taxon>
        <taxon>Glycomycetaceae</taxon>
        <taxon>Glycomyces</taxon>
    </lineage>
</organism>
<dbReference type="NCBIfam" id="TIGR03086">
    <property type="entry name" value="TIGR03086 family metal-binding protein"/>
    <property type="match status" value="1"/>
</dbReference>
<proteinExistence type="predicted"/>
<feature type="domain" description="Mycothiol-dependent maleylpyruvate isomerase metal-binding" evidence="1">
    <location>
        <begin position="8"/>
        <end position="128"/>
    </location>
</feature>
<dbReference type="Gene3D" id="1.20.120.450">
    <property type="entry name" value="dinb family like domain"/>
    <property type="match status" value="1"/>
</dbReference>
<dbReference type="NCBIfam" id="TIGR03083">
    <property type="entry name" value="maleylpyruvate isomerase family mycothiol-dependent enzyme"/>
    <property type="match status" value="1"/>
</dbReference>
<accession>A0A1G6ZX94</accession>
<dbReference type="InterPro" id="IPR017520">
    <property type="entry name" value="CHP03086"/>
</dbReference>
<evidence type="ECO:0000259" key="1">
    <source>
        <dbReference type="Pfam" id="PF11716"/>
    </source>
</evidence>
<evidence type="ECO:0000313" key="3">
    <source>
        <dbReference type="Proteomes" id="UP000198949"/>
    </source>
</evidence>